<evidence type="ECO:0000256" key="4">
    <source>
        <dbReference type="ARBA" id="ARBA00023204"/>
    </source>
</evidence>
<dbReference type="PANTHER" id="PTHR10073:SF12">
    <property type="entry name" value="DNA MISMATCH REPAIR PROTEIN MLH1"/>
    <property type="match status" value="1"/>
</dbReference>
<dbReference type="InterPro" id="IPR042120">
    <property type="entry name" value="MutL_C_dimsub"/>
</dbReference>
<dbReference type="PROSITE" id="PS00058">
    <property type="entry name" value="DNA_MISMATCH_REPAIR_1"/>
    <property type="match status" value="1"/>
</dbReference>
<proteinExistence type="inferred from homology"/>
<dbReference type="Gene3D" id="3.30.565.10">
    <property type="entry name" value="Histidine kinase-like ATPase, C-terminal domain"/>
    <property type="match status" value="1"/>
</dbReference>
<dbReference type="eggNOG" id="COG0323">
    <property type="taxonomic scope" value="Bacteria"/>
</dbReference>
<keyword evidence="9" id="KW-1185">Reference proteome</keyword>
<dbReference type="InterPro" id="IPR037198">
    <property type="entry name" value="MutL_C_sf"/>
</dbReference>
<dbReference type="InterPro" id="IPR020568">
    <property type="entry name" value="Ribosomal_Su5_D2-typ_SF"/>
</dbReference>
<dbReference type="CDD" id="cd00782">
    <property type="entry name" value="MutL_Trans"/>
    <property type="match status" value="1"/>
</dbReference>
<evidence type="ECO:0000259" key="6">
    <source>
        <dbReference type="SMART" id="SM00853"/>
    </source>
</evidence>
<evidence type="ECO:0000256" key="3">
    <source>
        <dbReference type="ARBA" id="ARBA00022763"/>
    </source>
</evidence>
<dbReference type="OrthoDB" id="9763467at2"/>
<comment type="function">
    <text evidence="5">This protein is involved in the repair of mismatches in DNA. It is required for dam-dependent methyl-directed DNA mismatch repair. May act as a 'molecular matchmaker', a protein that promotes the formation of a stable complex between two or more DNA-binding proteins in an ATP-dependent manner without itself being part of a final effector complex.</text>
</comment>
<keyword evidence="4 5" id="KW-0234">DNA repair</keyword>
<dbReference type="HAMAP" id="MF_00149">
    <property type="entry name" value="DNA_mis_repair"/>
    <property type="match status" value="1"/>
</dbReference>
<dbReference type="Pfam" id="PF08676">
    <property type="entry name" value="MutL_C"/>
    <property type="match status" value="1"/>
</dbReference>
<sequence length="517" mass="59108">MKIRPLPDEVVNKIAAGEVVERPSSVLKELIENSLDTSASLIEVSIEKAGKRLISVFDNGEGIEKQDLINAVKRHYTSKIKALEDLYSIITYGFRGEALSSISSVSRLTITSRTKNDLHGSQLSLEGGKILSFSEVGCPVGTKVEVKDLFFNVLAREKFLKSENTENIHNVSVFLNYAIANPDKHFKLSIDSKQVYNLYPSSLKERLTLIYGKDFVENLKYVEYENYLGKVYGFVSLDSVKNKKSHIFINKRPVKSPFISSIMKKKIGDNFFILFFDLPPYFVDVNVHPAKIEVKFQKEKVIVDMIESLLKDNLNEFKAFTVSYQELKQPKSTYQTKEGKFEIIGQIEDTFIVAYSDSYVYFIDQHVANERVMYEIILSQLKESKKIPSQRLLSPFKLDLSPKQEFILKEINDTLETLGFKVENNYLISIPYNMQISKAVETLYEIVESYPDITHEKVASSLSCRMSITAGDRLTLEKAQELIKNWIKTENPNVCPHGRPIYYKISIDEIKKAVGRK</sequence>
<dbReference type="GO" id="GO:0006298">
    <property type="term" value="P:mismatch repair"/>
    <property type="evidence" value="ECO:0007669"/>
    <property type="project" value="UniProtKB-UniRule"/>
</dbReference>
<dbReference type="NCBIfam" id="TIGR00585">
    <property type="entry name" value="mutl"/>
    <property type="match status" value="1"/>
</dbReference>
<name>C1DTJ1_SULAA</name>
<dbReference type="KEGG" id="saf:SULAZ_0436"/>
<dbReference type="GO" id="GO:0032300">
    <property type="term" value="C:mismatch repair complex"/>
    <property type="evidence" value="ECO:0007669"/>
    <property type="project" value="InterPro"/>
</dbReference>
<dbReference type="SUPFAM" id="SSF54211">
    <property type="entry name" value="Ribosomal protein S5 domain 2-like"/>
    <property type="match status" value="1"/>
</dbReference>
<dbReference type="CDD" id="cd16926">
    <property type="entry name" value="HATPase_MutL-MLH-PMS-like"/>
    <property type="match status" value="1"/>
</dbReference>
<dbReference type="Proteomes" id="UP000001369">
    <property type="component" value="Chromosome"/>
</dbReference>
<dbReference type="FunFam" id="3.30.565.10:FF:000003">
    <property type="entry name" value="DNA mismatch repair endonuclease MutL"/>
    <property type="match status" value="1"/>
</dbReference>
<organism evidence="8 9">
    <name type="scientific">Sulfurihydrogenibium azorense (strain DSM 15241 / OCM 825 / Az-Fu1)</name>
    <dbReference type="NCBI Taxonomy" id="204536"/>
    <lineage>
        <taxon>Bacteria</taxon>
        <taxon>Pseudomonadati</taxon>
        <taxon>Aquificota</taxon>
        <taxon>Aquificia</taxon>
        <taxon>Aquificales</taxon>
        <taxon>Hydrogenothermaceae</taxon>
        <taxon>Sulfurihydrogenibium</taxon>
    </lineage>
</organism>
<dbReference type="InterPro" id="IPR014790">
    <property type="entry name" value="MutL_C"/>
</dbReference>
<dbReference type="GO" id="GO:0016887">
    <property type="term" value="F:ATP hydrolysis activity"/>
    <property type="evidence" value="ECO:0007669"/>
    <property type="project" value="InterPro"/>
</dbReference>
<dbReference type="SUPFAM" id="SSF118116">
    <property type="entry name" value="DNA mismatch repair protein MutL"/>
    <property type="match status" value="1"/>
</dbReference>
<feature type="domain" description="DNA mismatch repair protein S5" evidence="7">
    <location>
        <begin position="207"/>
        <end position="315"/>
    </location>
</feature>
<dbReference type="GO" id="GO:0005524">
    <property type="term" value="F:ATP binding"/>
    <property type="evidence" value="ECO:0007669"/>
    <property type="project" value="InterPro"/>
</dbReference>
<dbReference type="Gene3D" id="3.30.1370.100">
    <property type="entry name" value="MutL, C-terminal domain, regulatory subdomain"/>
    <property type="match status" value="1"/>
</dbReference>
<dbReference type="RefSeq" id="WP_012674446.1">
    <property type="nucleotide sequence ID" value="NC_012438.1"/>
</dbReference>
<dbReference type="EMBL" id="CP001229">
    <property type="protein sequence ID" value="ACN99127.1"/>
    <property type="molecule type" value="Genomic_DNA"/>
</dbReference>
<dbReference type="InterPro" id="IPR042121">
    <property type="entry name" value="MutL_C_regsub"/>
</dbReference>
<dbReference type="SMART" id="SM00853">
    <property type="entry name" value="MutL_C"/>
    <property type="match status" value="1"/>
</dbReference>
<dbReference type="GO" id="GO:0140664">
    <property type="term" value="F:ATP-dependent DNA damage sensor activity"/>
    <property type="evidence" value="ECO:0007669"/>
    <property type="project" value="InterPro"/>
</dbReference>
<comment type="similarity">
    <text evidence="1 5">Belongs to the DNA mismatch repair MutL/HexB family.</text>
</comment>
<dbReference type="SMART" id="SM01340">
    <property type="entry name" value="DNA_mis_repair"/>
    <property type="match status" value="1"/>
</dbReference>
<protein>
    <recommendedName>
        <fullName evidence="2 5">DNA mismatch repair protein MutL</fullName>
    </recommendedName>
</protein>
<dbReference type="Pfam" id="PF01119">
    <property type="entry name" value="DNA_mis_repair"/>
    <property type="match status" value="1"/>
</dbReference>
<dbReference type="STRING" id="204536.SULAZ_0436"/>
<dbReference type="InterPro" id="IPR038973">
    <property type="entry name" value="MutL/Mlh/Pms-like"/>
</dbReference>
<gene>
    <name evidence="5" type="primary">mutL</name>
    <name evidence="8" type="ordered locus">SULAZ_0436</name>
</gene>
<dbReference type="GO" id="GO:0030983">
    <property type="term" value="F:mismatched DNA binding"/>
    <property type="evidence" value="ECO:0007669"/>
    <property type="project" value="InterPro"/>
</dbReference>
<accession>C1DTJ1</accession>
<dbReference type="InterPro" id="IPR002099">
    <property type="entry name" value="MutL/Mlh/PMS"/>
</dbReference>
<keyword evidence="3 5" id="KW-0227">DNA damage</keyword>
<dbReference type="Gene3D" id="3.30.230.10">
    <property type="match status" value="1"/>
</dbReference>
<dbReference type="InterPro" id="IPR013507">
    <property type="entry name" value="DNA_mismatch_S5_2-like"/>
</dbReference>
<evidence type="ECO:0000313" key="9">
    <source>
        <dbReference type="Proteomes" id="UP000001369"/>
    </source>
</evidence>
<dbReference type="Pfam" id="PF13589">
    <property type="entry name" value="HATPase_c_3"/>
    <property type="match status" value="1"/>
</dbReference>
<dbReference type="PANTHER" id="PTHR10073">
    <property type="entry name" value="DNA MISMATCH REPAIR PROTEIN MLH, PMS, MUTL"/>
    <property type="match status" value="1"/>
</dbReference>
<dbReference type="InterPro" id="IPR036890">
    <property type="entry name" value="HATPase_C_sf"/>
</dbReference>
<reference evidence="8 9" key="1">
    <citation type="journal article" date="2009" name="J. Bacteriol.">
        <title>Complete and draft genome sequences of six members of the Aquificales.</title>
        <authorList>
            <person name="Reysenbach A.L."/>
            <person name="Hamamura N."/>
            <person name="Podar M."/>
            <person name="Griffiths E."/>
            <person name="Ferreira S."/>
            <person name="Hochstein R."/>
            <person name="Heidelberg J."/>
            <person name="Johnson J."/>
            <person name="Mead D."/>
            <person name="Pohorille A."/>
            <person name="Sarmiento M."/>
            <person name="Schweighofer K."/>
            <person name="Seshadri R."/>
            <person name="Voytek M.A."/>
        </authorList>
    </citation>
    <scope>NUCLEOTIDE SEQUENCE [LARGE SCALE GENOMIC DNA]</scope>
    <source>
        <strain evidence="9">Az-Fu1 / DSM 15241 / OCM 825</strain>
    </source>
</reference>
<evidence type="ECO:0000256" key="5">
    <source>
        <dbReference type="HAMAP-Rule" id="MF_00149"/>
    </source>
</evidence>
<evidence type="ECO:0000259" key="7">
    <source>
        <dbReference type="SMART" id="SM01340"/>
    </source>
</evidence>
<dbReference type="InterPro" id="IPR014721">
    <property type="entry name" value="Ribsml_uS5_D2-typ_fold_subgr"/>
</dbReference>
<dbReference type="InterPro" id="IPR020667">
    <property type="entry name" value="DNA_mismatch_repair_MutL"/>
</dbReference>
<dbReference type="SUPFAM" id="SSF55874">
    <property type="entry name" value="ATPase domain of HSP90 chaperone/DNA topoisomerase II/histidine kinase"/>
    <property type="match status" value="1"/>
</dbReference>
<evidence type="ECO:0000256" key="1">
    <source>
        <dbReference type="ARBA" id="ARBA00006082"/>
    </source>
</evidence>
<evidence type="ECO:0000256" key="2">
    <source>
        <dbReference type="ARBA" id="ARBA00021975"/>
    </source>
</evidence>
<dbReference type="Gene3D" id="3.30.1540.20">
    <property type="entry name" value="MutL, C-terminal domain, dimerisation subdomain"/>
    <property type="match status" value="1"/>
</dbReference>
<feature type="domain" description="MutL C-terminal dimerisation" evidence="6">
    <location>
        <begin position="343"/>
        <end position="474"/>
    </location>
</feature>
<evidence type="ECO:0000313" key="8">
    <source>
        <dbReference type="EMBL" id="ACN99127.1"/>
    </source>
</evidence>
<dbReference type="HOGENOM" id="CLU_004131_4_1_0"/>
<dbReference type="InterPro" id="IPR014762">
    <property type="entry name" value="DNA_mismatch_repair_CS"/>
</dbReference>
<dbReference type="AlphaFoldDB" id="C1DTJ1"/>